<reference evidence="7" key="1">
    <citation type="submission" date="2022-10" db="EMBL/GenBank/DDBJ databases">
        <title>Tapping the CABI collections for fungal endophytes: first genome assemblies for Collariella, Neodidymelliopsis, Ascochyta clinopodiicola, Didymella pomorum, Didymosphaeria variabile, Neocosmospora piperis and Neocucurbitaria cava.</title>
        <authorList>
            <person name="Hill R."/>
        </authorList>
    </citation>
    <scope>NUCLEOTIDE SEQUENCE</scope>
    <source>
        <strain evidence="7">IMI 355082</strain>
    </source>
</reference>
<evidence type="ECO:0000256" key="4">
    <source>
        <dbReference type="ARBA" id="ARBA00023136"/>
    </source>
</evidence>
<dbReference type="PANTHER" id="PTHR42083">
    <property type="entry name" value="MARVEL DOMAIN-CONTAINING PROTEIN"/>
    <property type="match status" value="1"/>
</dbReference>
<feature type="transmembrane region" description="Helical" evidence="5">
    <location>
        <begin position="131"/>
        <end position="153"/>
    </location>
</feature>
<feature type="domain" description="MARVEL" evidence="6">
    <location>
        <begin position="59"/>
        <end position="187"/>
    </location>
</feature>
<keyword evidence="4 5" id="KW-0472">Membrane</keyword>
<protein>
    <recommendedName>
        <fullName evidence="6">MARVEL domain-containing protein</fullName>
    </recommendedName>
</protein>
<evidence type="ECO:0000313" key="8">
    <source>
        <dbReference type="Proteomes" id="UP001140453"/>
    </source>
</evidence>
<dbReference type="Proteomes" id="UP001140453">
    <property type="component" value="Unassembled WGS sequence"/>
</dbReference>
<name>A0A9W8YXE1_9PEZI</name>
<proteinExistence type="predicted"/>
<feature type="transmembrane region" description="Helical" evidence="5">
    <location>
        <begin position="61"/>
        <end position="80"/>
    </location>
</feature>
<keyword evidence="2 5" id="KW-0812">Transmembrane</keyword>
<evidence type="ECO:0000256" key="3">
    <source>
        <dbReference type="ARBA" id="ARBA00022989"/>
    </source>
</evidence>
<evidence type="ECO:0000256" key="1">
    <source>
        <dbReference type="ARBA" id="ARBA00004141"/>
    </source>
</evidence>
<evidence type="ECO:0000256" key="2">
    <source>
        <dbReference type="ARBA" id="ARBA00022692"/>
    </source>
</evidence>
<dbReference type="GO" id="GO:0016020">
    <property type="term" value="C:membrane"/>
    <property type="evidence" value="ECO:0007669"/>
    <property type="project" value="UniProtKB-SubCell"/>
</dbReference>
<feature type="transmembrane region" description="Helical" evidence="5">
    <location>
        <begin position="173"/>
        <end position="193"/>
    </location>
</feature>
<dbReference type="Pfam" id="PF01284">
    <property type="entry name" value="MARVEL"/>
    <property type="match status" value="1"/>
</dbReference>
<dbReference type="PANTHER" id="PTHR42083:SF1">
    <property type="entry name" value="MARVEL DOMAIN-CONTAINING PROTEIN"/>
    <property type="match status" value="1"/>
</dbReference>
<evidence type="ECO:0000313" key="7">
    <source>
        <dbReference type="EMBL" id="KAJ4393608.1"/>
    </source>
</evidence>
<sequence length="252" mass="28308">MSSFSKFFKLALEHRGEIKSAYEKNGTNYQAHARDATDVGYELSTKAVTAPLRAWENIPRLVVRGLQFLFGLIIVGIYGVRVGDGQKNADDASPIWWFGMIVAVIACISALVLAFTAPFGAVSKKFKVHHLFGWDLGLCFLWIIVFGIFMQIFHNRSSDDSYKGSSTSVQKASAWLDLVNILLWLISGVYGGIKTWVARRRDALKDRAQNKLFQGPSTTPQEEDKEALYEHSVSEPEPVYYHQSRMQGYGAF</sequence>
<keyword evidence="8" id="KW-1185">Reference proteome</keyword>
<dbReference type="OrthoDB" id="5363290at2759"/>
<dbReference type="EMBL" id="JAPEVB010000002">
    <property type="protein sequence ID" value="KAJ4393608.1"/>
    <property type="molecule type" value="Genomic_DNA"/>
</dbReference>
<dbReference type="InterPro" id="IPR008253">
    <property type="entry name" value="Marvel"/>
</dbReference>
<gene>
    <name evidence="7" type="ORF">N0V93_002821</name>
</gene>
<organism evidence="7 8">
    <name type="scientific">Gnomoniopsis smithogilvyi</name>
    <dbReference type="NCBI Taxonomy" id="1191159"/>
    <lineage>
        <taxon>Eukaryota</taxon>
        <taxon>Fungi</taxon>
        <taxon>Dikarya</taxon>
        <taxon>Ascomycota</taxon>
        <taxon>Pezizomycotina</taxon>
        <taxon>Sordariomycetes</taxon>
        <taxon>Sordariomycetidae</taxon>
        <taxon>Diaporthales</taxon>
        <taxon>Gnomoniaceae</taxon>
        <taxon>Gnomoniopsis</taxon>
    </lineage>
</organism>
<dbReference type="AlphaFoldDB" id="A0A9W8YXE1"/>
<keyword evidence="3 5" id="KW-1133">Transmembrane helix</keyword>
<feature type="transmembrane region" description="Helical" evidence="5">
    <location>
        <begin position="95"/>
        <end position="119"/>
    </location>
</feature>
<comment type="subcellular location">
    <subcellularLocation>
        <location evidence="1">Membrane</location>
        <topology evidence="1">Multi-pass membrane protein</topology>
    </subcellularLocation>
</comment>
<evidence type="ECO:0000259" key="6">
    <source>
        <dbReference type="Pfam" id="PF01284"/>
    </source>
</evidence>
<comment type="caution">
    <text evidence="7">The sequence shown here is derived from an EMBL/GenBank/DDBJ whole genome shotgun (WGS) entry which is preliminary data.</text>
</comment>
<evidence type="ECO:0000256" key="5">
    <source>
        <dbReference type="SAM" id="Phobius"/>
    </source>
</evidence>
<accession>A0A9W8YXE1</accession>